<dbReference type="EMBL" id="LIIK01000013">
    <property type="protein sequence ID" value="KQM09057.1"/>
    <property type="molecule type" value="Genomic_DNA"/>
</dbReference>
<comment type="caution">
    <text evidence="2">The sequence shown here is derived from an EMBL/GenBank/DDBJ whole genome shotgun (WGS) entry which is preliminary data.</text>
</comment>
<dbReference type="InterPro" id="IPR001279">
    <property type="entry name" value="Metallo-B-lactamas"/>
</dbReference>
<evidence type="ECO:0000313" key="3">
    <source>
        <dbReference type="Proteomes" id="UP000054172"/>
    </source>
</evidence>
<dbReference type="PIRSF" id="PIRSF038896">
    <property type="entry name" value="NAPE-PLD"/>
    <property type="match status" value="1"/>
</dbReference>
<proteinExistence type="predicted"/>
<keyword evidence="3" id="KW-1185">Reference proteome</keyword>
<accession>A0A0Q4B9V7</accession>
<feature type="domain" description="Metallo-beta-lactamase" evidence="1">
    <location>
        <begin position="121"/>
        <end position="345"/>
    </location>
</feature>
<dbReference type="Proteomes" id="UP000054172">
    <property type="component" value="Unassembled WGS sequence"/>
</dbReference>
<reference evidence="2" key="1">
    <citation type="submission" date="2015-08" db="EMBL/GenBank/DDBJ databases">
        <title>Candidatus Bacteriodes Periocalifornicus.</title>
        <authorList>
            <person name="McLean J.S."/>
            <person name="Kelley S."/>
        </authorList>
    </citation>
    <scope>NUCLEOTIDE SEQUENCE [LARGE SCALE GENOMIC DNA]</scope>
    <source>
        <strain evidence="2">12B</strain>
    </source>
</reference>
<sequence length="383" mass="43547">MKRLLILLIIIVALASTVMAIMQLPAFGRLPRGARLARCQQSPNWRDGAFQNQHPARTIVPSPGQSRLGLLWEMLTAKADSLRPPTPVEAVKTDLKALPPERDYIVWFGHSSYLIQLAGKRYLVDPVFYNAAPVTWLIKPYQGTDIYKPTDLPTIDYIIISHDHYDHLSHRTVVELLPKVGHVVCGLGVGEHFERWGYPPERIIELDWYDTAQLGVSPRAELDSAILLRGETPNPTKPQAESLPVYTDSITCLPSRHFSGRGFRRNKTLWASYMLSAGGKHIFIGGDGGYDDRFVRFGELFPTIDLAILENGQYNPHWPDIHTLPHQLLLEVQEMKPRRVMTVHHLKFTLARHPWNEPYRNEQMLRDNGIDLISPKIGEVVDL</sequence>
<organism evidence="2 3">
    <name type="scientific">Candidatus [Bacteroides] periocalifornicus</name>
    <dbReference type="NCBI Taxonomy" id="1702214"/>
    <lineage>
        <taxon>Bacteria</taxon>
        <taxon>Pseudomonadati</taxon>
        <taxon>Bacteroidota</taxon>
    </lineage>
</organism>
<dbReference type="Pfam" id="PF12706">
    <property type="entry name" value="Lactamase_B_2"/>
    <property type="match status" value="1"/>
</dbReference>
<dbReference type="GO" id="GO:0070290">
    <property type="term" value="F:N-acylphosphatidylethanolamine-specific phospholipase D activity"/>
    <property type="evidence" value="ECO:0007669"/>
    <property type="project" value="InterPro"/>
</dbReference>
<dbReference type="AlphaFoldDB" id="A0A0Q4B9V7"/>
<dbReference type="GO" id="GO:0005737">
    <property type="term" value="C:cytoplasm"/>
    <property type="evidence" value="ECO:0007669"/>
    <property type="project" value="TreeGrafter"/>
</dbReference>
<dbReference type="SUPFAM" id="SSF56281">
    <property type="entry name" value="Metallo-hydrolase/oxidoreductase"/>
    <property type="match status" value="1"/>
</dbReference>
<dbReference type="Gene3D" id="3.60.15.10">
    <property type="entry name" value="Ribonuclease Z/Hydroxyacylglutathione hydrolase-like"/>
    <property type="match status" value="1"/>
</dbReference>
<evidence type="ECO:0000313" key="2">
    <source>
        <dbReference type="EMBL" id="KQM09057.1"/>
    </source>
</evidence>
<dbReference type="InterPro" id="IPR036866">
    <property type="entry name" value="RibonucZ/Hydroxyglut_hydro"/>
</dbReference>
<protein>
    <recommendedName>
        <fullName evidence="1">Metallo-beta-lactamase domain-containing protein</fullName>
    </recommendedName>
</protein>
<dbReference type="PATRIC" id="fig|1702214.3.peg.1342"/>
<dbReference type="PANTHER" id="PTHR15032:SF4">
    <property type="entry name" value="N-ACYL-PHOSPHATIDYLETHANOLAMINE-HYDROLYZING PHOSPHOLIPASE D"/>
    <property type="match status" value="1"/>
</dbReference>
<dbReference type="PANTHER" id="PTHR15032">
    <property type="entry name" value="N-ACYL-PHOSPHATIDYLETHANOLAMINE-HYDROLYZING PHOSPHOLIPASE D"/>
    <property type="match status" value="1"/>
</dbReference>
<name>A0A0Q4B9V7_9BACT</name>
<evidence type="ECO:0000259" key="1">
    <source>
        <dbReference type="Pfam" id="PF12706"/>
    </source>
</evidence>
<dbReference type="InterPro" id="IPR024884">
    <property type="entry name" value="NAPE-PLD"/>
</dbReference>
<gene>
    <name evidence="2" type="ORF">AL399_03685</name>
</gene>
<dbReference type="GO" id="GO:0008270">
    <property type="term" value="F:zinc ion binding"/>
    <property type="evidence" value="ECO:0007669"/>
    <property type="project" value="InterPro"/>
</dbReference>